<accession>A0A7D7NAY3</accession>
<name>A0A7D7NAY3_9NEIS</name>
<sequence length="217" mass="24660">MKTLILIASFFLTLQAYGRSFELSGLPTGWKASVTIDRCDQRVCRGNGHIILHKDGFRQRIDSKHLLLNTDNLPAAGTALSAENSQSLLVMKDFNFDGQVDAAVRNGNNSLNRSASYDIYTQRPGGHFTFDEDLSELALYGVGLFEVDTRRQILITTAQTGCCFRTFEEWKIFPDEGWQEVGRSTWDGFRSEYTILVTEEKLVKGRWEDSSRYVRKP</sequence>
<dbReference type="AlphaFoldDB" id="A0A7D7NAY3"/>
<gene>
    <name evidence="1" type="ORF">H3L94_08605</name>
</gene>
<dbReference type="RefSeq" id="WP_182121681.1">
    <property type="nucleotide sequence ID" value="NZ_CP059567.1"/>
</dbReference>
<dbReference type="NCBIfam" id="NF047539">
    <property type="entry name" value="XAC2610_fam"/>
    <property type="match status" value="1"/>
</dbReference>
<dbReference type="KEGG" id="nsg:H3L94_08605"/>
<evidence type="ECO:0008006" key="3">
    <source>
        <dbReference type="Google" id="ProtNLM"/>
    </source>
</evidence>
<dbReference type="Proteomes" id="UP000514752">
    <property type="component" value="Chromosome"/>
</dbReference>
<evidence type="ECO:0000313" key="2">
    <source>
        <dbReference type="Proteomes" id="UP000514752"/>
    </source>
</evidence>
<reference evidence="1 2" key="1">
    <citation type="submission" date="2020-07" db="EMBL/GenBank/DDBJ databases">
        <title>Genomic diversity of species in the Neisseriaceae family.</title>
        <authorList>
            <person name="Vincent A.T."/>
            <person name="Bernet E."/>
            <person name="Veyrier F.J."/>
        </authorList>
    </citation>
    <scope>NUCLEOTIDE SEQUENCE [LARGE SCALE GENOMIC DNA]</scope>
    <source>
        <strain evidence="1 2">DSM 22244</strain>
    </source>
</reference>
<organism evidence="1 2">
    <name type="scientific">Neisseria shayeganii</name>
    <dbReference type="NCBI Taxonomy" id="607712"/>
    <lineage>
        <taxon>Bacteria</taxon>
        <taxon>Pseudomonadati</taxon>
        <taxon>Pseudomonadota</taxon>
        <taxon>Betaproteobacteria</taxon>
        <taxon>Neisseriales</taxon>
        <taxon>Neisseriaceae</taxon>
        <taxon>Neisseria</taxon>
    </lineage>
</organism>
<proteinExistence type="predicted"/>
<evidence type="ECO:0000313" key="1">
    <source>
        <dbReference type="EMBL" id="QMT39918.1"/>
    </source>
</evidence>
<dbReference type="EMBL" id="CP059567">
    <property type="protein sequence ID" value="QMT39918.1"/>
    <property type="molecule type" value="Genomic_DNA"/>
</dbReference>
<protein>
    <recommendedName>
        <fullName evidence="3">VCBS repeat-containing protein</fullName>
    </recommendedName>
</protein>
<dbReference type="InterPro" id="IPR058087">
    <property type="entry name" value="XAC2610_dom"/>
</dbReference>